<gene>
    <name evidence="1" type="ORF">LOX96_12835</name>
</gene>
<dbReference type="AlphaFoldDB" id="A0A9X2D1N3"/>
<keyword evidence="2" id="KW-1185">Reference proteome</keyword>
<reference evidence="1" key="1">
    <citation type="submission" date="2021-11" db="EMBL/GenBank/DDBJ databases">
        <title>Legionella maioricencis sp. nov., a new species isolated from hot water samples in Mallorca.</title>
        <authorList>
            <person name="Crespi S."/>
            <person name="Drasar V."/>
            <person name="Salva-Serra F."/>
            <person name="Jaen-Luchoro D."/>
            <person name="Pineiro-Iglesias B."/>
            <person name="Aliaga F."/>
            <person name="Fernandez-Juarez V."/>
            <person name="Coll G."/>
            <person name="Moore E.R.B."/>
            <person name="Bennasar-Figueras A."/>
        </authorList>
    </citation>
    <scope>NUCLEOTIDE SEQUENCE</scope>
    <source>
        <strain evidence="1">HCPI-6</strain>
    </source>
</reference>
<evidence type="ECO:0000313" key="1">
    <source>
        <dbReference type="EMBL" id="MCL9684985.1"/>
    </source>
</evidence>
<comment type="caution">
    <text evidence="1">The sequence shown here is derived from an EMBL/GenBank/DDBJ whole genome shotgun (WGS) entry which is preliminary data.</text>
</comment>
<dbReference type="Proteomes" id="UP001139721">
    <property type="component" value="Unassembled WGS sequence"/>
</dbReference>
<accession>A0A9X2D1N3</accession>
<evidence type="ECO:0008006" key="3">
    <source>
        <dbReference type="Google" id="ProtNLM"/>
    </source>
</evidence>
<organism evidence="1 2">
    <name type="scientific">Legionella maioricensis</name>
    <dbReference type="NCBI Taxonomy" id="2896528"/>
    <lineage>
        <taxon>Bacteria</taxon>
        <taxon>Pseudomonadati</taxon>
        <taxon>Pseudomonadota</taxon>
        <taxon>Gammaproteobacteria</taxon>
        <taxon>Legionellales</taxon>
        <taxon>Legionellaceae</taxon>
        <taxon>Legionella</taxon>
    </lineage>
</organism>
<protein>
    <recommendedName>
        <fullName evidence="3">DUF883 domain-containing protein</fullName>
    </recommendedName>
</protein>
<proteinExistence type="predicted"/>
<sequence length="84" mass="9325">MDNLNKRPNASQKSHVADAASELLNEGKKFANELYEEGLHKVNEAEDSVKKYSDELLKKVQENPLTSILIAGGVGFLLSKLLRK</sequence>
<dbReference type="EMBL" id="JAJKBJ010000017">
    <property type="protein sequence ID" value="MCL9684985.1"/>
    <property type="molecule type" value="Genomic_DNA"/>
</dbReference>
<evidence type="ECO:0000313" key="2">
    <source>
        <dbReference type="Proteomes" id="UP001139721"/>
    </source>
</evidence>
<name>A0A9X2D1N3_9GAMM</name>
<dbReference type="RefSeq" id="WP_250422443.1">
    <property type="nucleotide sequence ID" value="NZ_JAJKBJ010000017.1"/>
</dbReference>